<reference evidence="1 2" key="1">
    <citation type="submission" date="2019-04" db="EMBL/GenBank/DDBJ databases">
        <title>Bacillus sediminilitoris sp. nov., isolated from a tidal flat sediment on the East China Sea.</title>
        <authorList>
            <person name="Wei Y."/>
            <person name="Mao H."/>
            <person name="Fang J."/>
        </authorList>
    </citation>
    <scope>NUCLEOTIDE SEQUENCE [LARGE SCALE GENOMIC DNA]</scope>
    <source>
        <strain evidence="1 2">DSL-17</strain>
    </source>
</reference>
<dbReference type="Proteomes" id="UP000310334">
    <property type="component" value="Unassembled WGS sequence"/>
</dbReference>
<name>A0A4S4BZS1_9BACI</name>
<evidence type="ECO:0000313" key="1">
    <source>
        <dbReference type="EMBL" id="THF80130.1"/>
    </source>
</evidence>
<dbReference type="AlphaFoldDB" id="A0A4S4BZS1"/>
<dbReference type="SUPFAM" id="SSF56059">
    <property type="entry name" value="Glutathione synthetase ATP-binding domain-like"/>
    <property type="match status" value="1"/>
</dbReference>
<accession>A0A4S4BZS1</accession>
<evidence type="ECO:0000313" key="2">
    <source>
        <dbReference type="Proteomes" id="UP000310334"/>
    </source>
</evidence>
<dbReference type="Pfam" id="PF14398">
    <property type="entry name" value="ATPgrasp_YheCD"/>
    <property type="match status" value="1"/>
</dbReference>
<dbReference type="RefSeq" id="WP_136353651.1">
    <property type="nucleotide sequence ID" value="NZ_CP046266.1"/>
</dbReference>
<dbReference type="InterPro" id="IPR026838">
    <property type="entry name" value="YheC/D"/>
</dbReference>
<organism evidence="1 2">
    <name type="scientific">Metabacillus sediminilitoris</name>
    <dbReference type="NCBI Taxonomy" id="2567941"/>
    <lineage>
        <taxon>Bacteria</taxon>
        <taxon>Bacillati</taxon>
        <taxon>Bacillota</taxon>
        <taxon>Bacilli</taxon>
        <taxon>Bacillales</taxon>
        <taxon>Bacillaceae</taxon>
        <taxon>Metabacillus</taxon>
    </lineage>
</organism>
<keyword evidence="2" id="KW-1185">Reference proteome</keyword>
<dbReference type="Gene3D" id="3.30.470.20">
    <property type="entry name" value="ATP-grasp fold, B domain"/>
    <property type="match status" value="1"/>
</dbReference>
<dbReference type="EMBL" id="SSNT01000007">
    <property type="protein sequence ID" value="THF80130.1"/>
    <property type="molecule type" value="Genomic_DNA"/>
</dbReference>
<gene>
    <name evidence="1" type="ORF">E6W99_10680</name>
</gene>
<protein>
    <submittedName>
        <fullName evidence="1">YheC/YheD family protein</fullName>
    </submittedName>
</protein>
<sequence>MEPISLGFLVVNRKHENGYTTELAKRGQQFNIECVRFEPTSIDPSTLMISGEKFDYSIQKWVSDTFPIPSFIYDRCFYNRKESIKKSKPIVNWLKKNPQVTFLGFGLPDKWRIFSLLQSDPIISSYLPDTELVYHAEQILRRLKIDSSCLLKPVTGSRGNGIIAINQTSETITLTYHKGSDKKTKIFYSTKELSGWCEKLLHQQTYIMQPLLSLYDSHGYPFDIRLFLQKNQYGKWELVGKGVRKGYYGSFLSNLNAGGEPLTYEEWSSSLTPKQKVLLEDELNTIINQLPLLLENKCHRLFEIGIDIGYSKDGSVWILDMNSKPGRKTLIETNPQLAEKLYLAPFHYCLHLLKQDSQKGVEINE</sequence>
<dbReference type="OrthoDB" id="7869153at2"/>
<comment type="caution">
    <text evidence="1">The sequence shown here is derived from an EMBL/GenBank/DDBJ whole genome shotgun (WGS) entry which is preliminary data.</text>
</comment>
<proteinExistence type="predicted"/>